<dbReference type="EMBL" id="GBXM01065533">
    <property type="protein sequence ID" value="JAH43044.1"/>
    <property type="molecule type" value="Transcribed_RNA"/>
</dbReference>
<proteinExistence type="predicted"/>
<organism evidence="1">
    <name type="scientific">Anguilla anguilla</name>
    <name type="common">European freshwater eel</name>
    <name type="synonym">Muraena anguilla</name>
    <dbReference type="NCBI Taxonomy" id="7936"/>
    <lineage>
        <taxon>Eukaryota</taxon>
        <taxon>Metazoa</taxon>
        <taxon>Chordata</taxon>
        <taxon>Craniata</taxon>
        <taxon>Vertebrata</taxon>
        <taxon>Euteleostomi</taxon>
        <taxon>Actinopterygii</taxon>
        <taxon>Neopterygii</taxon>
        <taxon>Teleostei</taxon>
        <taxon>Anguilliformes</taxon>
        <taxon>Anguillidae</taxon>
        <taxon>Anguilla</taxon>
    </lineage>
</organism>
<accession>A0A0E9SNV0</accession>
<name>A0A0E9SNV0_ANGAN</name>
<dbReference type="AlphaFoldDB" id="A0A0E9SNV0"/>
<protein>
    <submittedName>
        <fullName evidence="1">Uncharacterized protein</fullName>
    </submittedName>
</protein>
<reference evidence="1" key="1">
    <citation type="submission" date="2014-11" db="EMBL/GenBank/DDBJ databases">
        <authorList>
            <person name="Amaro Gonzalez C."/>
        </authorList>
    </citation>
    <scope>NUCLEOTIDE SEQUENCE</scope>
</reference>
<reference evidence="1" key="2">
    <citation type="journal article" date="2015" name="Fish Shellfish Immunol.">
        <title>Early steps in the European eel (Anguilla anguilla)-Vibrio vulnificus interaction in the gills: Role of the RtxA13 toxin.</title>
        <authorList>
            <person name="Callol A."/>
            <person name="Pajuelo D."/>
            <person name="Ebbesson L."/>
            <person name="Teles M."/>
            <person name="MacKenzie S."/>
            <person name="Amaro C."/>
        </authorList>
    </citation>
    <scope>NUCLEOTIDE SEQUENCE</scope>
</reference>
<evidence type="ECO:0000313" key="1">
    <source>
        <dbReference type="EMBL" id="JAH43044.1"/>
    </source>
</evidence>
<sequence>MEGQNGVTGGMMQEGLGSNTNLGLFCVEFACSPRIFVGFLQLLWFPPTVMSRHAGRLIGDFKLPTGLSV</sequence>